<gene>
    <name evidence="3" type="ORF">IBG24_04180</name>
</gene>
<evidence type="ECO:0000313" key="3">
    <source>
        <dbReference type="EMBL" id="MBC9225512.1"/>
    </source>
</evidence>
<dbReference type="AlphaFoldDB" id="A0A8I0EUV9"/>
<feature type="domain" description="DUF2786" evidence="1">
    <location>
        <begin position="188"/>
        <end position="225"/>
    </location>
</feature>
<reference evidence="3" key="1">
    <citation type="submission" date="2020-09" db="EMBL/GenBank/DDBJ databases">
        <title>Novel species in genus Aeromicrobium.</title>
        <authorList>
            <person name="Zhang G."/>
        </authorList>
    </citation>
    <scope>NUCLEOTIDE SEQUENCE</scope>
    <source>
        <strain evidence="3">Zg-636</strain>
    </source>
</reference>
<dbReference type="Pfam" id="PF10979">
    <property type="entry name" value="DUF2786"/>
    <property type="match status" value="1"/>
</dbReference>
<dbReference type="InterPro" id="IPR055592">
    <property type="entry name" value="DUF7168"/>
</dbReference>
<dbReference type="EMBL" id="JACTVM010000001">
    <property type="protein sequence ID" value="MBC9225512.1"/>
    <property type="molecule type" value="Genomic_DNA"/>
</dbReference>
<name>A0A8I0EUV9_9ACTN</name>
<dbReference type="RefSeq" id="WP_187768687.1">
    <property type="nucleotide sequence ID" value="NZ_JACTVM010000001.1"/>
</dbReference>
<dbReference type="InterPro" id="IPR024498">
    <property type="entry name" value="DUF2786"/>
</dbReference>
<organism evidence="3 4">
    <name type="scientific">Aeromicrobium senzhongii</name>
    <dbReference type="NCBI Taxonomy" id="2663859"/>
    <lineage>
        <taxon>Bacteria</taxon>
        <taxon>Bacillati</taxon>
        <taxon>Actinomycetota</taxon>
        <taxon>Actinomycetes</taxon>
        <taxon>Propionibacteriales</taxon>
        <taxon>Nocardioidaceae</taxon>
        <taxon>Aeromicrobium</taxon>
    </lineage>
</organism>
<dbReference type="Proteomes" id="UP000620591">
    <property type="component" value="Unassembled WGS sequence"/>
</dbReference>
<protein>
    <submittedName>
        <fullName evidence="3">DUF2786 domain-containing protein</fullName>
    </submittedName>
</protein>
<dbReference type="Pfam" id="PF23771">
    <property type="entry name" value="DUF7168"/>
    <property type="match status" value="1"/>
</dbReference>
<accession>A0A8I0EUV9</accession>
<sequence length="433" mass="47954">MDDPDQRSTYAAEDMVTAWLDAVSPDSGTVQVTLTRGGKRRVVDFSPETEPRFSKPSDVTVFVDQVLDRLRQQARDYGSRYRDRERKPVEVVTYRGWKKATYRDGQICLPERERGGAWALRGFVVVHELAHHLNTGVEGAIIDTHGAGFRATMLQLLEDIGWTEIAAMLREAHRQLGLDSQRPEGDGMLAKVGKMLRHAEGASTEAERDAFLTKAQQLATSHSIELAVARAAHEQTESSPTPSFEPVRLGHRGQQSNVRYIELMLAVARANDLRCTIRGDNTGVTLYGFPDDIAVVKTLYVSLVVQMVADADAYIRSGAHRPVHGRTARAAFYSGWTARIEQRLQRAQWAAQSSAGVYSNGINLITGTAKGTKLPALVAKDVEVRDYFDYMRRQHGVRGTWRGSNAVADEHSTARGRAAAERARLGRAAELTT</sequence>
<proteinExistence type="predicted"/>
<evidence type="ECO:0000313" key="4">
    <source>
        <dbReference type="Proteomes" id="UP000620591"/>
    </source>
</evidence>
<comment type="caution">
    <text evidence="3">The sequence shown here is derived from an EMBL/GenBank/DDBJ whole genome shotgun (WGS) entry which is preliminary data.</text>
</comment>
<evidence type="ECO:0000259" key="2">
    <source>
        <dbReference type="Pfam" id="PF23771"/>
    </source>
</evidence>
<evidence type="ECO:0000259" key="1">
    <source>
        <dbReference type="Pfam" id="PF10979"/>
    </source>
</evidence>
<feature type="domain" description="DUF7168" evidence="2">
    <location>
        <begin position="261"/>
        <end position="348"/>
    </location>
</feature>